<keyword evidence="3" id="KW-1185">Reference proteome</keyword>
<dbReference type="PANTHER" id="PTHR28152:SF1">
    <property type="entry name" value="HYDROXYACYL-THIOESTER DEHYDRATASE TYPE 2, MITOCHONDRIAL"/>
    <property type="match status" value="1"/>
</dbReference>
<accession>A0ABW9A828</accession>
<dbReference type="Gene3D" id="3.10.129.10">
    <property type="entry name" value="Hotdog Thioesterase"/>
    <property type="match status" value="1"/>
</dbReference>
<dbReference type="SUPFAM" id="SSF54637">
    <property type="entry name" value="Thioesterase/thiol ester dehydrase-isomerase"/>
    <property type="match status" value="1"/>
</dbReference>
<dbReference type="PANTHER" id="PTHR28152">
    <property type="entry name" value="HYDROXYACYL-THIOESTER DEHYDRATASE TYPE 2, MITOCHONDRIAL"/>
    <property type="match status" value="1"/>
</dbReference>
<evidence type="ECO:0000313" key="2">
    <source>
        <dbReference type="EMBL" id="MFL9925061.1"/>
    </source>
</evidence>
<sequence>MQSKELDLPMLRQWVDKTETHQDHINPAFASALAATLDGPQQPKQGDPLPHLWHWIYFWTVCPQSEVGDDGHPKRGGFLPPVPLPRRMWAGGRLRFDAHLPVGVQASKTSRIKSVDVKQGRTGNLAFVTVAHEIGHGGKTSIYEEHDIVYRDLPQPGAAAVAAKAAPADAQWRRRIEPDPVLLFRYSALTFNGHRIHYDRSYVTEVEGYPGLIVHGPLIATLLADLLRREMPQAQWREFNFRAVGSLFDIEAFEICGKLAEDGKSATLWAQNLRGELAMQAEVLLA</sequence>
<dbReference type="InterPro" id="IPR039569">
    <property type="entry name" value="FAS1-like_DH_region"/>
</dbReference>
<gene>
    <name evidence="2" type="ORF">PQR62_12360</name>
</gene>
<evidence type="ECO:0000259" key="1">
    <source>
        <dbReference type="Pfam" id="PF13452"/>
    </source>
</evidence>
<dbReference type="RefSeq" id="WP_408158249.1">
    <property type="nucleotide sequence ID" value="NZ_JAQQFM010000005.1"/>
</dbReference>
<dbReference type="Pfam" id="PF13452">
    <property type="entry name" value="FAS1_DH_region"/>
    <property type="match status" value="1"/>
</dbReference>
<reference evidence="2 3" key="1">
    <citation type="journal article" date="2024" name="Chem. Sci.">
        <title>Discovery of megapolipeptins by genome mining of a Burkholderiales bacteria collection.</title>
        <authorList>
            <person name="Paulo B.S."/>
            <person name="Recchia M.J.J."/>
            <person name="Lee S."/>
            <person name="Fergusson C.H."/>
            <person name="Romanowski S.B."/>
            <person name="Hernandez A."/>
            <person name="Krull N."/>
            <person name="Liu D.Y."/>
            <person name="Cavanagh H."/>
            <person name="Bos A."/>
            <person name="Gray C.A."/>
            <person name="Murphy B.T."/>
            <person name="Linington R.G."/>
            <person name="Eustaquio A.S."/>
        </authorList>
    </citation>
    <scope>NUCLEOTIDE SEQUENCE [LARGE SCALE GENOMIC DNA]</scope>
    <source>
        <strain evidence="2 3">RL21-008-BIB-A</strain>
    </source>
</reference>
<comment type="caution">
    <text evidence="2">The sequence shown here is derived from an EMBL/GenBank/DDBJ whole genome shotgun (WGS) entry which is preliminary data.</text>
</comment>
<organism evidence="2 3">
    <name type="scientific">Herbaspirillum lusitanum</name>
    <dbReference type="NCBI Taxonomy" id="213312"/>
    <lineage>
        <taxon>Bacteria</taxon>
        <taxon>Pseudomonadati</taxon>
        <taxon>Pseudomonadota</taxon>
        <taxon>Betaproteobacteria</taxon>
        <taxon>Burkholderiales</taxon>
        <taxon>Oxalobacteraceae</taxon>
        <taxon>Herbaspirillum</taxon>
    </lineage>
</organism>
<dbReference type="InterPro" id="IPR052741">
    <property type="entry name" value="Mitochondrial_HTD2"/>
</dbReference>
<evidence type="ECO:0000313" key="3">
    <source>
        <dbReference type="Proteomes" id="UP001629246"/>
    </source>
</evidence>
<protein>
    <submittedName>
        <fullName evidence="2">MaoC family dehydratase N-terminal domain-containing protein</fullName>
    </submittedName>
</protein>
<proteinExistence type="predicted"/>
<name>A0ABW9A828_9BURK</name>
<dbReference type="InterPro" id="IPR029069">
    <property type="entry name" value="HotDog_dom_sf"/>
</dbReference>
<dbReference type="Proteomes" id="UP001629246">
    <property type="component" value="Unassembled WGS sequence"/>
</dbReference>
<dbReference type="EMBL" id="JAQQFM010000005">
    <property type="protein sequence ID" value="MFL9925061.1"/>
    <property type="molecule type" value="Genomic_DNA"/>
</dbReference>
<feature type="domain" description="FAS1-like dehydratase" evidence="1">
    <location>
        <begin position="80"/>
        <end position="134"/>
    </location>
</feature>